<evidence type="ECO:0000313" key="10">
    <source>
        <dbReference type="Proteomes" id="UP001166585"/>
    </source>
</evidence>
<dbReference type="CDD" id="cd06550">
    <property type="entry name" value="TM_ABC_iron-siderophores_like"/>
    <property type="match status" value="2"/>
</dbReference>
<evidence type="ECO:0000313" key="9">
    <source>
        <dbReference type="EMBL" id="MBS9478964.1"/>
    </source>
</evidence>
<name>A0ABS5RDQ6_9HYPH</name>
<dbReference type="RefSeq" id="WP_213756918.1">
    <property type="nucleotide sequence ID" value="NZ_JAHCQH010000021.1"/>
</dbReference>
<accession>A0ABS5RDQ6</accession>
<evidence type="ECO:0000256" key="1">
    <source>
        <dbReference type="ARBA" id="ARBA00004651"/>
    </source>
</evidence>
<evidence type="ECO:0000256" key="4">
    <source>
        <dbReference type="ARBA" id="ARBA00022475"/>
    </source>
</evidence>
<feature type="transmembrane region" description="Helical" evidence="8">
    <location>
        <begin position="102"/>
        <end position="119"/>
    </location>
</feature>
<feature type="transmembrane region" description="Helical" evidence="8">
    <location>
        <begin position="469"/>
        <end position="487"/>
    </location>
</feature>
<evidence type="ECO:0000256" key="8">
    <source>
        <dbReference type="SAM" id="Phobius"/>
    </source>
</evidence>
<keyword evidence="6 8" id="KW-1133">Transmembrane helix</keyword>
<feature type="transmembrane region" description="Helical" evidence="8">
    <location>
        <begin position="258"/>
        <end position="277"/>
    </location>
</feature>
<feature type="transmembrane region" description="Helical" evidence="8">
    <location>
        <begin position="289"/>
        <end position="311"/>
    </location>
</feature>
<feature type="transmembrane region" description="Helical" evidence="8">
    <location>
        <begin position="412"/>
        <end position="430"/>
    </location>
</feature>
<feature type="transmembrane region" description="Helical" evidence="8">
    <location>
        <begin position="364"/>
        <end position="385"/>
    </location>
</feature>
<sequence length="680" mass="68993">MADIALRSCAERRPRGAATLLLGLGAVALLASAINLAAHLPEGGIGAVWGMLVAPAMDDPAQALIAYSYAPRLVISLLAGAALGLAGALLQQVLRNPVASPTVLGIQSGANLALAATLVWTPELLAFGREWVALGGGLVAIGVVLLLTRSSGFAPLVVILAGMVVSLYCAALAALITLFNSHYLAGLFLWGAGSLSQQGWDGTIFLLPRLAIAVLAVALLLRPLTLLGLDDMQARGLGLAVGAVRLAVLLVAVALTGFVVASVGVIGFIGLAAPALVRLCGVRGTGARLALSGLLGAVLLWATDQGVQLAAASFGEMVPTGAVTALFGAPLLLWMIPRLRLPPHATPALSVRGDHGAVRARRRLAWLGALLLGMLVLSALFGPGLEGWSVSWPGPGGSGNAVALWPLRLPRALAALSGGVMLAVAGCILQRLTGNPMASPEVLGVSAGAACGLTIALFLLADFGRVEQALAASLGASLALLAILALARSAKGSPERVILAGLAVGALLDALVSVLMASGDPRAVLLFNWMTGSTYGVTTDMAGASLLAVVVLLALLPLIVRWLDILPLGGEAVRALGMPPGLSRIMLLLLAGVATAMATLLVGPLSFVGLMAPHLARLIGLRRPLAELYGAALIGALVMVAADFIGRSLAFPWQLPAGLVASMIGAPAFLWLLSRKQASA</sequence>
<feature type="transmembrane region" description="Helical" evidence="8">
    <location>
        <begin position="69"/>
        <end position="90"/>
    </location>
</feature>
<feature type="transmembrane region" description="Helical" evidence="8">
    <location>
        <begin position="317"/>
        <end position="336"/>
    </location>
</feature>
<feature type="transmembrane region" description="Helical" evidence="8">
    <location>
        <begin position="585"/>
        <end position="608"/>
    </location>
</feature>
<dbReference type="InterPro" id="IPR000522">
    <property type="entry name" value="ABC_transptr_permease_BtuC"/>
</dbReference>
<dbReference type="EMBL" id="JAHCQH010000021">
    <property type="protein sequence ID" value="MBS9478964.1"/>
    <property type="molecule type" value="Genomic_DNA"/>
</dbReference>
<comment type="similarity">
    <text evidence="2">Belongs to the binding-protein-dependent transport system permease family. FecCD subfamily.</text>
</comment>
<dbReference type="Gene3D" id="1.10.3470.10">
    <property type="entry name" value="ABC transporter involved in vitamin B12 uptake, BtuC"/>
    <property type="match status" value="2"/>
</dbReference>
<organism evidence="9 10">
    <name type="scientific">Ancylobacter radicis</name>
    <dbReference type="NCBI Taxonomy" id="2836179"/>
    <lineage>
        <taxon>Bacteria</taxon>
        <taxon>Pseudomonadati</taxon>
        <taxon>Pseudomonadota</taxon>
        <taxon>Alphaproteobacteria</taxon>
        <taxon>Hyphomicrobiales</taxon>
        <taxon>Xanthobacteraceae</taxon>
        <taxon>Ancylobacter</taxon>
    </lineage>
</organism>
<dbReference type="PANTHER" id="PTHR30472">
    <property type="entry name" value="FERRIC ENTEROBACTIN TRANSPORT SYSTEM PERMEASE PROTEIN"/>
    <property type="match status" value="1"/>
</dbReference>
<dbReference type="SUPFAM" id="SSF81345">
    <property type="entry name" value="ABC transporter involved in vitamin B12 uptake, BtuC"/>
    <property type="match status" value="2"/>
</dbReference>
<proteinExistence type="inferred from homology"/>
<evidence type="ECO:0000256" key="5">
    <source>
        <dbReference type="ARBA" id="ARBA00022692"/>
    </source>
</evidence>
<dbReference type="PANTHER" id="PTHR30472:SF37">
    <property type="entry name" value="FE(3+) DICITRATE TRANSPORT SYSTEM PERMEASE PROTEIN FECD-RELATED"/>
    <property type="match status" value="1"/>
</dbReference>
<keyword evidence="7 8" id="KW-0472">Membrane</keyword>
<feature type="transmembrane region" description="Helical" evidence="8">
    <location>
        <begin position="628"/>
        <end position="646"/>
    </location>
</feature>
<dbReference type="InterPro" id="IPR037294">
    <property type="entry name" value="ABC_BtuC-like"/>
</dbReference>
<feature type="transmembrane region" description="Helical" evidence="8">
    <location>
        <begin position="155"/>
        <end position="179"/>
    </location>
</feature>
<dbReference type="NCBIfam" id="NF007866">
    <property type="entry name" value="PRK10577.1-2"/>
    <property type="match status" value="1"/>
</dbReference>
<feature type="transmembrane region" description="Helical" evidence="8">
    <location>
        <begin position="199"/>
        <end position="221"/>
    </location>
</feature>
<feature type="transmembrane region" description="Helical" evidence="8">
    <location>
        <begin position="653"/>
        <end position="673"/>
    </location>
</feature>
<comment type="caution">
    <text evidence="9">The sequence shown here is derived from an EMBL/GenBank/DDBJ whole genome shotgun (WGS) entry which is preliminary data.</text>
</comment>
<dbReference type="Pfam" id="PF01032">
    <property type="entry name" value="FecCD"/>
    <property type="match status" value="2"/>
</dbReference>
<feature type="transmembrane region" description="Helical" evidence="8">
    <location>
        <begin position="499"/>
        <end position="519"/>
    </location>
</feature>
<feature type="transmembrane region" description="Helical" evidence="8">
    <location>
        <begin position="541"/>
        <end position="564"/>
    </location>
</feature>
<dbReference type="Proteomes" id="UP001166585">
    <property type="component" value="Unassembled WGS sequence"/>
</dbReference>
<reference evidence="9" key="1">
    <citation type="submission" date="2021-05" db="EMBL/GenBank/DDBJ databases">
        <authorList>
            <person name="Sun Q."/>
            <person name="Inoue M."/>
        </authorList>
    </citation>
    <scope>NUCLEOTIDE SEQUENCE</scope>
    <source>
        <strain evidence="9">VKM B-3255</strain>
    </source>
</reference>
<gene>
    <name evidence="9" type="primary">fhuB</name>
    <name evidence="9" type="ORF">KIP89_17790</name>
</gene>
<protein>
    <submittedName>
        <fullName evidence="9">Fe(3+)-hydroxamate ABC transporter permease FhuB</fullName>
    </submittedName>
</protein>
<evidence type="ECO:0000256" key="7">
    <source>
        <dbReference type="ARBA" id="ARBA00023136"/>
    </source>
</evidence>
<keyword evidence="5 8" id="KW-0812">Transmembrane</keyword>
<feature type="transmembrane region" description="Helical" evidence="8">
    <location>
        <begin position="233"/>
        <end position="252"/>
    </location>
</feature>
<evidence type="ECO:0000256" key="2">
    <source>
        <dbReference type="ARBA" id="ARBA00007935"/>
    </source>
</evidence>
<evidence type="ECO:0000256" key="6">
    <source>
        <dbReference type="ARBA" id="ARBA00022989"/>
    </source>
</evidence>
<feature type="transmembrane region" description="Helical" evidence="8">
    <location>
        <begin position="131"/>
        <end position="148"/>
    </location>
</feature>
<comment type="subcellular location">
    <subcellularLocation>
        <location evidence="1">Cell membrane</location>
        <topology evidence="1">Multi-pass membrane protein</topology>
    </subcellularLocation>
</comment>
<keyword evidence="10" id="KW-1185">Reference proteome</keyword>
<keyword evidence="3" id="KW-0813">Transport</keyword>
<evidence type="ECO:0000256" key="3">
    <source>
        <dbReference type="ARBA" id="ARBA00022448"/>
    </source>
</evidence>
<keyword evidence="4" id="KW-1003">Cell membrane</keyword>
<feature type="transmembrane region" description="Helical" evidence="8">
    <location>
        <begin position="442"/>
        <end position="463"/>
    </location>
</feature>